<protein>
    <recommendedName>
        <fullName evidence="4">Tripartite tricarboxylate transporter TctB family protein</fullName>
    </recommendedName>
</protein>
<proteinExistence type="predicted"/>
<feature type="transmembrane region" description="Helical" evidence="1">
    <location>
        <begin position="169"/>
        <end position="190"/>
    </location>
</feature>
<evidence type="ECO:0000313" key="2">
    <source>
        <dbReference type="EMBL" id="QTR47792.1"/>
    </source>
</evidence>
<keyword evidence="3" id="KW-1185">Reference proteome</keyword>
<feature type="transmembrane region" description="Helical" evidence="1">
    <location>
        <begin position="147"/>
        <end position="163"/>
    </location>
</feature>
<name>A0ABX7WXQ6_9GAMM</name>
<organism evidence="2 3">
    <name type="scientific">Thiothrix litoralis</name>
    <dbReference type="NCBI Taxonomy" id="2891210"/>
    <lineage>
        <taxon>Bacteria</taxon>
        <taxon>Pseudomonadati</taxon>
        <taxon>Pseudomonadota</taxon>
        <taxon>Gammaproteobacteria</taxon>
        <taxon>Thiotrichales</taxon>
        <taxon>Thiotrichaceae</taxon>
        <taxon>Thiothrix</taxon>
    </lineage>
</organism>
<sequence>MNTSTSMEKTPAATSQQDLHLSDRLAMAKHVLKIDAMLFVGIMFLALLGVGITDYRGENAHGYWRYMLILMSVGTTLWGAWRARRLGLAESSKLLYQQVILWGTAMVAMAVIYLLLGTGRLNYETTGLLILLVLAFTTFIDGMLVSWKLYVVGLLLLLTLLLATYVESFLWMIVLAAVVMIALVLVFVVWKLRSLAG</sequence>
<dbReference type="RefSeq" id="WP_210224032.1">
    <property type="nucleotide sequence ID" value="NZ_CP072801.1"/>
</dbReference>
<evidence type="ECO:0000313" key="3">
    <source>
        <dbReference type="Proteomes" id="UP000672039"/>
    </source>
</evidence>
<feature type="transmembrane region" description="Helical" evidence="1">
    <location>
        <begin position="121"/>
        <end position="140"/>
    </location>
</feature>
<gene>
    <name evidence="2" type="ORF">J9253_07700</name>
</gene>
<feature type="transmembrane region" description="Helical" evidence="1">
    <location>
        <begin position="64"/>
        <end position="83"/>
    </location>
</feature>
<feature type="transmembrane region" description="Helical" evidence="1">
    <location>
        <begin position="34"/>
        <end position="52"/>
    </location>
</feature>
<accession>A0ABX7WXQ6</accession>
<dbReference type="Proteomes" id="UP000672039">
    <property type="component" value="Chromosome"/>
</dbReference>
<keyword evidence="1" id="KW-0812">Transmembrane</keyword>
<evidence type="ECO:0008006" key="4">
    <source>
        <dbReference type="Google" id="ProtNLM"/>
    </source>
</evidence>
<dbReference type="EMBL" id="CP072801">
    <property type="protein sequence ID" value="QTR47792.1"/>
    <property type="molecule type" value="Genomic_DNA"/>
</dbReference>
<feature type="transmembrane region" description="Helical" evidence="1">
    <location>
        <begin position="95"/>
        <end position="115"/>
    </location>
</feature>
<evidence type="ECO:0000256" key="1">
    <source>
        <dbReference type="SAM" id="Phobius"/>
    </source>
</evidence>
<keyword evidence="1" id="KW-1133">Transmembrane helix</keyword>
<keyword evidence="1" id="KW-0472">Membrane</keyword>
<reference evidence="2 3" key="1">
    <citation type="submission" date="2021-04" db="EMBL/GenBank/DDBJ databases">
        <title>Genomics, taxonomy and metabolism of representatives of sulfur bacteria of the genus Thiothrix: Thiothrix fructosivorans QT, Thiothrix unzii A1T and three new species, Thiothrix subterranea sp. nov., Thiothrix litoralis sp. nov. and 'Candidatus Thiothrix anitrata' sp. nov.</title>
        <authorList>
            <person name="Ravin N.V."/>
            <person name="Smolyakov D."/>
            <person name="Rudenko T.S."/>
            <person name="Mardanov A.V."/>
            <person name="Beletsky A.V."/>
            <person name="Markov N.D."/>
            <person name="Fomenkov A.I."/>
            <person name="Roberts R.J."/>
            <person name="Karnachuk O.V."/>
            <person name="Novikov A."/>
            <person name="Grabovich M.Y."/>
        </authorList>
    </citation>
    <scope>NUCLEOTIDE SEQUENCE [LARGE SCALE GENOMIC DNA]</scope>
    <source>
        <strain evidence="2 3">AS</strain>
    </source>
</reference>